<dbReference type="SUPFAM" id="SSF54909">
    <property type="entry name" value="Dimeric alpha+beta barrel"/>
    <property type="match status" value="1"/>
</dbReference>
<evidence type="ECO:0000313" key="2">
    <source>
        <dbReference type="EMBL" id="MBO2458207.1"/>
    </source>
</evidence>
<name>A0ABS3RNG6_9ACTN</name>
<dbReference type="Proteomes" id="UP000680206">
    <property type="component" value="Unassembled WGS sequence"/>
</dbReference>
<dbReference type="SMART" id="SM00886">
    <property type="entry name" value="Dabb"/>
    <property type="match status" value="1"/>
</dbReference>
<evidence type="ECO:0000313" key="3">
    <source>
        <dbReference type="Proteomes" id="UP000680206"/>
    </source>
</evidence>
<proteinExistence type="predicted"/>
<dbReference type="PROSITE" id="PS51502">
    <property type="entry name" value="S_R_A_B_BARREL"/>
    <property type="match status" value="1"/>
</dbReference>
<feature type="domain" description="Stress-response A/B barrel" evidence="1">
    <location>
        <begin position="67"/>
        <end position="162"/>
    </location>
</feature>
<organism evidence="2 3">
    <name type="scientific">Actinomadura violacea</name>
    <dbReference type="NCBI Taxonomy" id="2819934"/>
    <lineage>
        <taxon>Bacteria</taxon>
        <taxon>Bacillati</taxon>
        <taxon>Actinomycetota</taxon>
        <taxon>Actinomycetes</taxon>
        <taxon>Streptosporangiales</taxon>
        <taxon>Thermomonosporaceae</taxon>
        <taxon>Actinomadura</taxon>
    </lineage>
</organism>
<dbReference type="InterPro" id="IPR011008">
    <property type="entry name" value="Dimeric_a/b-barrel"/>
</dbReference>
<reference evidence="2 3" key="1">
    <citation type="submission" date="2021-03" db="EMBL/GenBank/DDBJ databases">
        <title>Actinomadura violae sp. nov., isolated from lichen in Thailand.</title>
        <authorList>
            <person name="Kanchanasin P."/>
            <person name="Saeng-In P."/>
            <person name="Phongsopitanun W."/>
            <person name="Yuki M."/>
            <person name="Kudo T."/>
            <person name="Ohkuma M."/>
            <person name="Tanasupawat S."/>
        </authorList>
    </citation>
    <scope>NUCLEOTIDE SEQUENCE [LARGE SCALE GENOMIC DNA]</scope>
    <source>
        <strain evidence="2 3">LCR2-06</strain>
    </source>
</reference>
<accession>A0ABS3RNG6</accession>
<dbReference type="InterPro" id="IPR013097">
    <property type="entry name" value="Dabb"/>
</dbReference>
<evidence type="ECO:0000259" key="1">
    <source>
        <dbReference type="PROSITE" id="PS51502"/>
    </source>
</evidence>
<protein>
    <submittedName>
        <fullName evidence="2">Dabb family protein</fullName>
    </submittedName>
</protein>
<dbReference type="EMBL" id="JAGEPF010000007">
    <property type="protein sequence ID" value="MBO2458207.1"/>
    <property type="molecule type" value="Genomic_DNA"/>
</dbReference>
<dbReference type="Pfam" id="PF07876">
    <property type="entry name" value="Dabb"/>
    <property type="match status" value="1"/>
</dbReference>
<sequence length="173" mass="18574">MPRWVILAHADTTVPGADGGPDLPGSVGGRGASFDLVSDTAPDVPGAEAVALSQIASAHVELPGRRIKRTLLLTVRPDAPPDTIASFEADLMAMPRHIPAIGSWALSRATGHWTHAWEQEFANADGLNGPYLLHPYHWTYVDRWFDPELPTAIVSPRLAHLYRAAPGPVLATP</sequence>
<keyword evidence="3" id="KW-1185">Reference proteome</keyword>
<gene>
    <name evidence="2" type="ORF">J4709_11580</name>
</gene>
<dbReference type="Gene3D" id="3.30.70.100">
    <property type="match status" value="1"/>
</dbReference>
<comment type="caution">
    <text evidence="2">The sequence shown here is derived from an EMBL/GenBank/DDBJ whole genome shotgun (WGS) entry which is preliminary data.</text>
</comment>
<dbReference type="RefSeq" id="WP_208240028.1">
    <property type="nucleotide sequence ID" value="NZ_JAGEPF010000007.1"/>
</dbReference>